<keyword evidence="1" id="KW-0456">Lyase</keyword>
<dbReference type="InterPro" id="IPR029017">
    <property type="entry name" value="Enolase-like_N"/>
</dbReference>
<reference evidence="4" key="1">
    <citation type="submission" date="2016-10" db="EMBL/GenBank/DDBJ databases">
        <authorList>
            <person name="Varghese N."/>
            <person name="Submissions S."/>
        </authorList>
    </citation>
    <scope>NUCLEOTIDE SEQUENCE [LARGE SCALE GENOMIC DNA]</scope>
    <source>
        <strain evidence="4">ES.061</strain>
    </source>
</reference>
<protein>
    <submittedName>
        <fullName evidence="3">Galactonate dehydratase</fullName>
    </submittedName>
</protein>
<evidence type="ECO:0000256" key="1">
    <source>
        <dbReference type="ARBA" id="ARBA00023239"/>
    </source>
</evidence>
<dbReference type="PANTHER" id="PTHR48080">
    <property type="entry name" value="D-GALACTONATE DEHYDRATASE-RELATED"/>
    <property type="match status" value="1"/>
</dbReference>
<dbReference type="RefSeq" id="WP_090329113.1">
    <property type="nucleotide sequence ID" value="NZ_FNSL01000001.1"/>
</dbReference>
<dbReference type="InterPro" id="IPR013342">
    <property type="entry name" value="Mandelate_racemase_C"/>
</dbReference>
<dbReference type="SFLD" id="SFLDG00179">
    <property type="entry name" value="mandelate_racemase"/>
    <property type="match status" value="1"/>
</dbReference>
<dbReference type="GO" id="GO:0016829">
    <property type="term" value="F:lyase activity"/>
    <property type="evidence" value="ECO:0007669"/>
    <property type="project" value="UniProtKB-KW"/>
</dbReference>
<name>A0A1H4L5K3_9HYPH</name>
<keyword evidence="4" id="KW-1185">Reference proteome</keyword>
<dbReference type="SMART" id="SM00922">
    <property type="entry name" value="MR_MLE"/>
    <property type="match status" value="1"/>
</dbReference>
<dbReference type="CDD" id="cd03316">
    <property type="entry name" value="MR_like"/>
    <property type="match status" value="1"/>
</dbReference>
<accession>A0A1H4L5K3</accession>
<evidence type="ECO:0000259" key="2">
    <source>
        <dbReference type="SMART" id="SM00922"/>
    </source>
</evidence>
<evidence type="ECO:0000313" key="3">
    <source>
        <dbReference type="EMBL" id="SEB66001.1"/>
    </source>
</evidence>
<dbReference type="InterPro" id="IPR036849">
    <property type="entry name" value="Enolase-like_C_sf"/>
</dbReference>
<dbReference type="Gene3D" id="3.30.390.10">
    <property type="entry name" value="Enolase-like, N-terminal domain"/>
    <property type="match status" value="1"/>
</dbReference>
<dbReference type="InterPro" id="IPR013341">
    <property type="entry name" value="Mandelate_racemase_N_dom"/>
</dbReference>
<dbReference type="Pfam" id="PF13378">
    <property type="entry name" value="MR_MLE_C"/>
    <property type="match status" value="1"/>
</dbReference>
<dbReference type="InterPro" id="IPR029065">
    <property type="entry name" value="Enolase_C-like"/>
</dbReference>
<dbReference type="EMBL" id="FNSL01000001">
    <property type="protein sequence ID" value="SEB66001.1"/>
    <property type="molecule type" value="Genomic_DNA"/>
</dbReference>
<dbReference type="SUPFAM" id="SSF51604">
    <property type="entry name" value="Enolase C-terminal domain-like"/>
    <property type="match status" value="1"/>
</dbReference>
<dbReference type="Pfam" id="PF02746">
    <property type="entry name" value="MR_MLE_N"/>
    <property type="match status" value="1"/>
</dbReference>
<evidence type="ECO:0000313" key="4">
    <source>
        <dbReference type="Proteomes" id="UP000199064"/>
    </source>
</evidence>
<dbReference type="InterPro" id="IPR034593">
    <property type="entry name" value="DgoD-like"/>
</dbReference>
<dbReference type="SUPFAM" id="SSF54826">
    <property type="entry name" value="Enolase N-terminal domain-like"/>
    <property type="match status" value="1"/>
</dbReference>
<proteinExistence type="predicted"/>
<dbReference type="SFLD" id="SFLDS00001">
    <property type="entry name" value="Enolase"/>
    <property type="match status" value="1"/>
</dbReference>
<dbReference type="PANTHER" id="PTHR48080:SF2">
    <property type="entry name" value="D-GALACTONATE DEHYDRATASE"/>
    <property type="match status" value="1"/>
</dbReference>
<dbReference type="AlphaFoldDB" id="A0A1H4L5K3"/>
<dbReference type="Proteomes" id="UP000199064">
    <property type="component" value="Unassembled WGS sequence"/>
</dbReference>
<gene>
    <name evidence="3" type="ORF">SAMN05216452_2655</name>
</gene>
<sequence length="386" mass="41604">MKITAANIYVVPTGFRRAVILELETDEGITGLGEAGIAYGLGTTAAAEMLAAMLERLVIGRDPSPVELIWNDIYDQGFWTKGGGAISMAGLSAIDHALWDIKGKALGAPVYSLLGGPIETELEVYANGWWLGCNSGSEFAEAGLRTVERGYRGLKLYPLGMADPVTVIRHPARRSLREGESALVIERVEKLRAAVGDDVAIMLDFGGGLSSDQLLPLLKRLEPFNLCFVEEPVDPALPGALARVGRTTSVPLAAGERVYTRFGFHSLLETEAISIVQPDICNTGGLMEGKKIAALAEIHNARVAPHNYGSTLATAISAQLSACIPNFMVLECFPDYAKEPDYRPILENPWEDNVRGGRMLLNSLPGLGAVLDQAVVKNHLWRRVAL</sequence>
<dbReference type="Gene3D" id="3.20.20.120">
    <property type="entry name" value="Enolase-like C-terminal domain"/>
    <property type="match status" value="1"/>
</dbReference>
<organism evidence="3 4">
    <name type="scientific">Nitratireductor aquibiodomus</name>
    <dbReference type="NCBI Taxonomy" id="204799"/>
    <lineage>
        <taxon>Bacteria</taxon>
        <taxon>Pseudomonadati</taxon>
        <taxon>Pseudomonadota</taxon>
        <taxon>Alphaproteobacteria</taxon>
        <taxon>Hyphomicrobiales</taxon>
        <taxon>Phyllobacteriaceae</taxon>
        <taxon>Nitratireductor</taxon>
    </lineage>
</organism>
<feature type="domain" description="Mandelate racemase/muconate lactonizing enzyme C-terminal" evidence="2">
    <location>
        <begin position="136"/>
        <end position="251"/>
    </location>
</feature>